<dbReference type="SUPFAM" id="SSF57850">
    <property type="entry name" value="RING/U-box"/>
    <property type="match status" value="1"/>
</dbReference>
<keyword evidence="4" id="KW-1185">Reference proteome</keyword>
<feature type="region of interest" description="Disordered" evidence="2">
    <location>
        <begin position="306"/>
        <end position="416"/>
    </location>
</feature>
<dbReference type="EMBL" id="CAMPGE010002813">
    <property type="protein sequence ID" value="CAI2361623.1"/>
    <property type="molecule type" value="Genomic_DNA"/>
</dbReference>
<evidence type="ECO:0000256" key="1">
    <source>
        <dbReference type="SAM" id="Coils"/>
    </source>
</evidence>
<accession>A0AAD1U488</accession>
<protein>
    <submittedName>
        <fullName evidence="3">Uncharacterized protein</fullName>
    </submittedName>
</protein>
<feature type="compositionally biased region" description="Basic residues" evidence="2">
    <location>
        <begin position="323"/>
        <end position="334"/>
    </location>
</feature>
<keyword evidence="1" id="KW-0175">Coiled coil</keyword>
<feature type="compositionally biased region" description="Polar residues" evidence="2">
    <location>
        <begin position="337"/>
        <end position="346"/>
    </location>
</feature>
<comment type="caution">
    <text evidence="3">The sequence shown here is derived from an EMBL/GenBank/DDBJ whole genome shotgun (WGS) entry which is preliminary data.</text>
</comment>
<feature type="compositionally biased region" description="Basic and acidic residues" evidence="2">
    <location>
        <begin position="387"/>
        <end position="412"/>
    </location>
</feature>
<evidence type="ECO:0000313" key="4">
    <source>
        <dbReference type="Proteomes" id="UP001295684"/>
    </source>
</evidence>
<dbReference type="Proteomes" id="UP001295684">
    <property type="component" value="Unassembled WGS sequence"/>
</dbReference>
<gene>
    <name evidence="3" type="ORF">ECRASSUSDP1_LOCUS2935</name>
</gene>
<reference evidence="3" key="1">
    <citation type="submission" date="2023-07" db="EMBL/GenBank/DDBJ databases">
        <authorList>
            <consortium name="AG Swart"/>
            <person name="Singh M."/>
            <person name="Singh A."/>
            <person name="Seah K."/>
            <person name="Emmerich C."/>
        </authorList>
    </citation>
    <scope>NUCLEOTIDE SEQUENCE</scope>
    <source>
        <strain evidence="3">DP1</strain>
    </source>
</reference>
<evidence type="ECO:0000256" key="2">
    <source>
        <dbReference type="SAM" id="MobiDB-lite"/>
    </source>
</evidence>
<sequence length="577" mass="66714">MNKKRYRKLLQKETDDFSKIQRARLTDSMMSNFQNGLSVLGMAKTSQEADTSNKLPNGGDLIDSSFLDENQDYGNVAAMHNQYFLWENRKLECKVEALKQTVSKYSKKNFSLRASMKKNKNVDQIKAIKQDRFEWQMRCQKAEERLELLEDVEEVVHQKQQLEQTLKEAHNQLKLCQKENEAELNENQRLRAEIEKRVKEKFKEYGSSQLQGSEQDFKTLFTMMNRRIENILECPLTRDRIKTPMILPSGNTIDKSFMDYLVPARKPDPFDKTKICDRRIHNLFVSNVIDIMDEVHEYIKNIKSESPEEAVPIPNDSGVNSSSKKKRGKLKGRKCQSFMNSQMTQTNDDRKFESRGCQTKLTPLGLGSVPTQGALPVSSCARSSTLESEKESIVEEQKEEEEKNINSEDSSRFQEPNQKLLSKLIVGDNGVSEELNDNLSQSSEESVHQLQPFKVSLVPEGMQKPQVVGIDFENEDEQVDPHPSRYNLRRTKLRRLEMKHNFSDILSIIKSEQFAFLEDNKKKQRARGRNVKSTYKKIGHVQRKKRKRAPTKISILNKYSGSKDVLTQAEAKIEQSQ</sequence>
<evidence type="ECO:0000313" key="3">
    <source>
        <dbReference type="EMBL" id="CAI2361623.1"/>
    </source>
</evidence>
<feature type="coiled-coil region" evidence="1">
    <location>
        <begin position="132"/>
        <end position="200"/>
    </location>
</feature>
<dbReference type="AlphaFoldDB" id="A0AAD1U488"/>
<organism evidence="3 4">
    <name type="scientific">Euplotes crassus</name>
    <dbReference type="NCBI Taxonomy" id="5936"/>
    <lineage>
        <taxon>Eukaryota</taxon>
        <taxon>Sar</taxon>
        <taxon>Alveolata</taxon>
        <taxon>Ciliophora</taxon>
        <taxon>Intramacronucleata</taxon>
        <taxon>Spirotrichea</taxon>
        <taxon>Hypotrichia</taxon>
        <taxon>Euplotida</taxon>
        <taxon>Euplotidae</taxon>
        <taxon>Moneuplotes</taxon>
    </lineage>
</organism>
<proteinExistence type="predicted"/>
<name>A0AAD1U488_EUPCR</name>